<keyword evidence="9" id="KW-0969">Cilium</keyword>
<dbReference type="OrthoDB" id="9786341at2"/>
<dbReference type="Proteomes" id="UP000186102">
    <property type="component" value="Unassembled WGS sequence"/>
</dbReference>
<dbReference type="GO" id="GO:0015031">
    <property type="term" value="P:protein transport"/>
    <property type="evidence" value="ECO:0007669"/>
    <property type="project" value="UniProtKB-KW"/>
</dbReference>
<protein>
    <submittedName>
        <fullName evidence="9">Flagellar assembly protein FliH</fullName>
    </submittedName>
</protein>
<keyword evidence="6" id="KW-1006">Bacterial flagellum protein export</keyword>
<evidence type="ECO:0000259" key="8">
    <source>
        <dbReference type="Pfam" id="PF02108"/>
    </source>
</evidence>
<keyword evidence="4" id="KW-1005">Bacterial flagellum biogenesis</keyword>
<keyword evidence="3" id="KW-0813">Transport</keyword>
<evidence type="ECO:0000256" key="4">
    <source>
        <dbReference type="ARBA" id="ARBA00022795"/>
    </source>
</evidence>
<dbReference type="InterPro" id="IPR018035">
    <property type="entry name" value="Flagellar_FliH/T3SS_HrpE"/>
</dbReference>
<evidence type="ECO:0000256" key="1">
    <source>
        <dbReference type="ARBA" id="ARBA00003041"/>
    </source>
</evidence>
<feature type="coiled-coil region" evidence="7">
    <location>
        <begin position="66"/>
        <end position="104"/>
    </location>
</feature>
<evidence type="ECO:0000256" key="3">
    <source>
        <dbReference type="ARBA" id="ARBA00022448"/>
    </source>
</evidence>
<name>A0A1Q8R1P4_9FIRM</name>
<keyword evidence="5" id="KW-0653">Protein transport</keyword>
<evidence type="ECO:0000256" key="6">
    <source>
        <dbReference type="ARBA" id="ARBA00023225"/>
    </source>
</evidence>
<dbReference type="GO" id="GO:0005829">
    <property type="term" value="C:cytosol"/>
    <property type="evidence" value="ECO:0007669"/>
    <property type="project" value="TreeGrafter"/>
</dbReference>
<dbReference type="RefSeq" id="WP_075363542.1">
    <property type="nucleotide sequence ID" value="NZ_MLBF01000003.1"/>
</dbReference>
<dbReference type="Pfam" id="PF02108">
    <property type="entry name" value="FliH"/>
    <property type="match status" value="1"/>
</dbReference>
<feature type="domain" description="Flagellar assembly protein FliH/Type III secretion system HrpE" evidence="8">
    <location>
        <begin position="131"/>
        <end position="251"/>
    </location>
</feature>
<dbReference type="EMBL" id="MLBF01000003">
    <property type="protein sequence ID" value="OLN33502.1"/>
    <property type="molecule type" value="Genomic_DNA"/>
</dbReference>
<dbReference type="PANTHER" id="PTHR34982">
    <property type="entry name" value="YOP PROTEINS TRANSLOCATION PROTEIN L"/>
    <property type="match status" value="1"/>
</dbReference>
<dbReference type="STRING" id="1888891.DSOL_0749"/>
<evidence type="ECO:0000256" key="7">
    <source>
        <dbReference type="SAM" id="Coils"/>
    </source>
</evidence>
<dbReference type="Gene3D" id="1.20.5.2950">
    <property type="match status" value="1"/>
</dbReference>
<accession>A0A1Q8R1P4</accession>
<dbReference type="AlphaFoldDB" id="A0A1Q8R1P4"/>
<gene>
    <name evidence="9" type="ORF">DSOL_0749</name>
</gene>
<sequence length="274" mass="30846">MKSFIKGRVVKNYDVEISTPRMVEWNEGFQELGPCLTVLTVDEEEAQQNPAHPSWLDTSELEAEAERKAELILADAEARAQEILAQAQTDLDSLRQEVRETTRAEVYPTAQAEGYQAGYEVGEAEGRRITENAQQLFQLAQRAVQEEYSKVDEDLLHLAIKIAERLVRSSLAFEPQRLVGIIQALALLPQERSDWRLHVSSEDALWLEKLPAGTQPPCPWIIDESLNSGDCFLECQEGVFDARLEAQLEKLELTLREELEHGGLESINSDSGTD</sequence>
<evidence type="ECO:0000256" key="2">
    <source>
        <dbReference type="ARBA" id="ARBA00006602"/>
    </source>
</evidence>
<keyword evidence="7" id="KW-0175">Coiled coil</keyword>
<comment type="function">
    <text evidence="1">Needed for flagellar regrowth and assembly.</text>
</comment>
<comment type="caution">
    <text evidence="9">The sequence shown here is derived from an EMBL/GenBank/DDBJ whole genome shotgun (WGS) entry which is preliminary data.</text>
</comment>
<keyword evidence="9" id="KW-0282">Flagellum</keyword>
<keyword evidence="9" id="KW-0966">Cell projection</keyword>
<evidence type="ECO:0000313" key="9">
    <source>
        <dbReference type="EMBL" id="OLN33502.1"/>
    </source>
</evidence>
<evidence type="ECO:0000313" key="10">
    <source>
        <dbReference type="Proteomes" id="UP000186102"/>
    </source>
</evidence>
<reference evidence="9 10" key="1">
    <citation type="submission" date="2016-09" db="EMBL/GenBank/DDBJ databases">
        <title>Complete genome of Desulfosporosinus sp. OL.</title>
        <authorList>
            <person name="Mardanov A."/>
            <person name="Beletsky A."/>
            <person name="Panova A."/>
            <person name="Karnachuk O."/>
            <person name="Ravin N."/>
        </authorList>
    </citation>
    <scope>NUCLEOTIDE SEQUENCE [LARGE SCALE GENOMIC DNA]</scope>
    <source>
        <strain evidence="9 10">OL</strain>
    </source>
</reference>
<evidence type="ECO:0000256" key="5">
    <source>
        <dbReference type="ARBA" id="ARBA00022927"/>
    </source>
</evidence>
<proteinExistence type="inferred from homology"/>
<dbReference type="InterPro" id="IPR051472">
    <property type="entry name" value="T3SS_Stator/FliH"/>
</dbReference>
<dbReference type="GO" id="GO:0044781">
    <property type="term" value="P:bacterial-type flagellum organization"/>
    <property type="evidence" value="ECO:0007669"/>
    <property type="project" value="UniProtKB-KW"/>
</dbReference>
<keyword evidence="10" id="KW-1185">Reference proteome</keyword>
<comment type="similarity">
    <text evidence="2">Belongs to the FliH family.</text>
</comment>
<dbReference type="PANTHER" id="PTHR34982:SF1">
    <property type="entry name" value="FLAGELLAR ASSEMBLY PROTEIN FLIH"/>
    <property type="match status" value="1"/>
</dbReference>
<organism evidence="9 10">
    <name type="scientific">Desulfosporosinus metallidurans</name>
    <dbReference type="NCBI Taxonomy" id="1888891"/>
    <lineage>
        <taxon>Bacteria</taxon>
        <taxon>Bacillati</taxon>
        <taxon>Bacillota</taxon>
        <taxon>Clostridia</taxon>
        <taxon>Eubacteriales</taxon>
        <taxon>Desulfitobacteriaceae</taxon>
        <taxon>Desulfosporosinus</taxon>
    </lineage>
</organism>